<dbReference type="HOGENOM" id="CLU_3341732_0_0_7"/>
<accession>W4L8H0</accession>
<sequence>MDTSVLHRCRQAVEVHVRMRYSDLPPTEVVINCFPYH</sequence>
<evidence type="ECO:0000313" key="2">
    <source>
        <dbReference type="Proteomes" id="UP000019141"/>
    </source>
</evidence>
<name>W4L8H0_ENTF1</name>
<gene>
    <name evidence="1" type="ORF">ETSY1_35125</name>
</gene>
<reference evidence="1 2" key="1">
    <citation type="journal article" date="2014" name="Nature">
        <title>An environmental bacterial taxon with a large and distinct metabolic repertoire.</title>
        <authorList>
            <person name="Wilson M.C."/>
            <person name="Mori T."/>
            <person name="Ruckert C."/>
            <person name="Uria A.R."/>
            <person name="Helf M.J."/>
            <person name="Takada K."/>
            <person name="Gernert C."/>
            <person name="Steffens U.A."/>
            <person name="Heycke N."/>
            <person name="Schmitt S."/>
            <person name="Rinke C."/>
            <person name="Helfrich E.J."/>
            <person name="Brachmann A.O."/>
            <person name="Gurgui C."/>
            <person name="Wakimoto T."/>
            <person name="Kracht M."/>
            <person name="Crusemann M."/>
            <person name="Hentschel U."/>
            <person name="Abe I."/>
            <person name="Matsunaga S."/>
            <person name="Kalinowski J."/>
            <person name="Takeyama H."/>
            <person name="Piel J."/>
        </authorList>
    </citation>
    <scope>NUCLEOTIDE SEQUENCE [LARGE SCALE GENOMIC DNA]</scope>
    <source>
        <strain evidence="2">TSY1</strain>
    </source>
</reference>
<proteinExistence type="predicted"/>
<protein>
    <submittedName>
        <fullName evidence="1">Uncharacterized protein</fullName>
    </submittedName>
</protein>
<organism evidence="1 2">
    <name type="scientific">Entotheonella factor</name>
    <dbReference type="NCBI Taxonomy" id="1429438"/>
    <lineage>
        <taxon>Bacteria</taxon>
        <taxon>Pseudomonadati</taxon>
        <taxon>Nitrospinota/Tectimicrobiota group</taxon>
        <taxon>Candidatus Tectimicrobiota</taxon>
        <taxon>Candidatus Entotheonellia</taxon>
        <taxon>Candidatus Entotheonellales</taxon>
        <taxon>Candidatus Entotheonellaceae</taxon>
        <taxon>Candidatus Entotheonella</taxon>
    </lineage>
</organism>
<keyword evidence="2" id="KW-1185">Reference proteome</keyword>
<comment type="caution">
    <text evidence="1">The sequence shown here is derived from an EMBL/GenBank/DDBJ whole genome shotgun (WGS) entry which is preliminary data.</text>
</comment>
<dbReference type="EMBL" id="AZHW01001075">
    <property type="protein sequence ID" value="ETW94373.1"/>
    <property type="molecule type" value="Genomic_DNA"/>
</dbReference>
<dbReference type="Proteomes" id="UP000019141">
    <property type="component" value="Unassembled WGS sequence"/>
</dbReference>
<evidence type="ECO:0000313" key="1">
    <source>
        <dbReference type="EMBL" id="ETW94373.1"/>
    </source>
</evidence>
<dbReference type="AlphaFoldDB" id="W4L8H0"/>